<feature type="domain" description="Reverse transcriptase Ty1/copia-type" evidence="2">
    <location>
        <begin position="139"/>
        <end position="239"/>
    </location>
</feature>
<dbReference type="CDD" id="cd09272">
    <property type="entry name" value="RNase_HI_RT_Ty1"/>
    <property type="match status" value="1"/>
</dbReference>
<dbReference type="InterPro" id="IPR013103">
    <property type="entry name" value="RVT_2"/>
</dbReference>
<dbReference type="AlphaFoldDB" id="A0A438D897"/>
<name>A0A438D897_VITVI</name>
<protein>
    <submittedName>
        <fullName evidence="3">Retrovirus-related Pol polyprotein from transposon RE1</fullName>
    </submittedName>
</protein>
<dbReference type="InterPro" id="IPR043502">
    <property type="entry name" value="DNA/RNA_pol_sf"/>
</dbReference>
<comment type="caution">
    <text evidence="3">The sequence shown here is derived from an EMBL/GenBank/DDBJ whole genome shotgun (WGS) entry which is preliminary data.</text>
</comment>
<gene>
    <name evidence="3" type="primary">RE1_3090</name>
    <name evidence="3" type="ORF">CK203_103256</name>
</gene>
<feature type="chain" id="PRO_5019439982" evidence="1">
    <location>
        <begin position="30"/>
        <end position="404"/>
    </location>
</feature>
<accession>A0A438D897</accession>
<dbReference type="Proteomes" id="UP000288805">
    <property type="component" value="Unassembled WGS sequence"/>
</dbReference>
<dbReference type="SUPFAM" id="SSF56672">
    <property type="entry name" value="DNA/RNA polymerases"/>
    <property type="match status" value="1"/>
</dbReference>
<reference evidence="3 4" key="1">
    <citation type="journal article" date="2018" name="PLoS Genet.">
        <title>Population sequencing reveals clonal diversity and ancestral inbreeding in the grapevine cultivar Chardonnay.</title>
        <authorList>
            <person name="Roach M.J."/>
            <person name="Johnson D.L."/>
            <person name="Bohlmann J."/>
            <person name="van Vuuren H.J."/>
            <person name="Jones S.J."/>
            <person name="Pretorius I.S."/>
            <person name="Schmidt S.A."/>
            <person name="Borneman A.R."/>
        </authorList>
    </citation>
    <scope>NUCLEOTIDE SEQUENCE [LARGE SCALE GENOMIC DNA]</scope>
    <source>
        <strain evidence="4">cv. Chardonnay</strain>
        <tissue evidence="3">Leaf</tissue>
    </source>
</reference>
<evidence type="ECO:0000313" key="3">
    <source>
        <dbReference type="EMBL" id="RVW31675.1"/>
    </source>
</evidence>
<dbReference type="PANTHER" id="PTHR11439">
    <property type="entry name" value="GAG-POL-RELATED RETROTRANSPOSON"/>
    <property type="match status" value="1"/>
</dbReference>
<keyword evidence="1" id="KW-0732">Signal</keyword>
<dbReference type="PANTHER" id="PTHR11439:SF470">
    <property type="entry name" value="CYSTEINE-RICH RLK (RECEPTOR-LIKE PROTEIN KINASE) 8"/>
    <property type="match status" value="1"/>
</dbReference>
<dbReference type="EMBL" id="QGNW01001745">
    <property type="protein sequence ID" value="RVW31675.1"/>
    <property type="molecule type" value="Genomic_DNA"/>
</dbReference>
<proteinExistence type="predicted"/>
<feature type="domain" description="Reverse transcriptase Ty1/copia-type" evidence="2">
    <location>
        <begin position="51"/>
        <end position="131"/>
    </location>
</feature>
<evidence type="ECO:0000256" key="1">
    <source>
        <dbReference type="SAM" id="SignalP"/>
    </source>
</evidence>
<feature type="signal peptide" evidence="1">
    <location>
        <begin position="1"/>
        <end position="29"/>
    </location>
</feature>
<sequence>MSSPTINFPLLFVAFSISISIITEPTTYAEVVVVPEWQHAMRAELQALESNNTWYKARLVAKGFTQQEDVDFFDTFSPVAKMVTVKVLLSLASIYNWHLTHLDVNNAFLHGDLSEEVFMHLPPGYHREGEPLLPSNTVCFQQSHSDYSLFIKTAGNDFIALLVYVDDIIVASNNKIAADNLKNSLNKSFKLKDLGNLKYFLGLEVARSAKGILINQRKYALELLSETGYLGCKPAKTPMQLNMQLSQDDGELLTDPNMYRRLIGKLIYLTITRPDLTYSVNKLSQFLSQPRRPHLQAVYRILQYIKGSPSKVSRSSAEAEYRAMAHVTCELTWLIALLKDLGVPHTQLALLYCDNQAALHIAANPIFHERTKHIEIDCHIVREKIQTDGKGVPADEDASCGVWK</sequence>
<evidence type="ECO:0000259" key="2">
    <source>
        <dbReference type="Pfam" id="PF07727"/>
    </source>
</evidence>
<evidence type="ECO:0000313" key="4">
    <source>
        <dbReference type="Proteomes" id="UP000288805"/>
    </source>
</evidence>
<dbReference type="Pfam" id="PF07727">
    <property type="entry name" value="RVT_2"/>
    <property type="match status" value="2"/>
</dbReference>
<organism evidence="3 4">
    <name type="scientific">Vitis vinifera</name>
    <name type="common">Grape</name>
    <dbReference type="NCBI Taxonomy" id="29760"/>
    <lineage>
        <taxon>Eukaryota</taxon>
        <taxon>Viridiplantae</taxon>
        <taxon>Streptophyta</taxon>
        <taxon>Embryophyta</taxon>
        <taxon>Tracheophyta</taxon>
        <taxon>Spermatophyta</taxon>
        <taxon>Magnoliopsida</taxon>
        <taxon>eudicotyledons</taxon>
        <taxon>Gunneridae</taxon>
        <taxon>Pentapetalae</taxon>
        <taxon>rosids</taxon>
        <taxon>Vitales</taxon>
        <taxon>Vitaceae</taxon>
        <taxon>Viteae</taxon>
        <taxon>Vitis</taxon>
    </lineage>
</organism>